<dbReference type="EMBL" id="CP003190">
    <property type="protein sequence ID" value="AGL84869.1"/>
    <property type="molecule type" value="Genomic_DNA"/>
</dbReference>
<accession>A0A2C9EMP7</accession>
<gene>
    <name evidence="1" type="ORF">PFLCHA0_c30990</name>
</gene>
<dbReference type="RefSeq" id="WP_015635661.1">
    <property type="nucleotide sequence ID" value="NC_021237.1"/>
</dbReference>
<dbReference type="Proteomes" id="UP000013940">
    <property type="component" value="Chromosome"/>
</dbReference>
<protein>
    <submittedName>
        <fullName evidence="1">Uncharacterized protein</fullName>
    </submittedName>
</protein>
<reference evidence="2" key="1">
    <citation type="journal article" date="2014" name="Genome Announc.">
        <title>Full-genome sequence of the plant growth-promoting bacterium Pseudomonas protegens CHA0.</title>
        <authorList>
            <person name="Jousset A."/>
            <person name="Schuldes J."/>
            <person name="Keel C."/>
            <person name="Maurhofer M."/>
            <person name="Daniel R."/>
            <person name="Scheu S."/>
            <person name="Thuermer A."/>
        </authorList>
    </citation>
    <scope>NUCLEOTIDE SEQUENCE [LARGE SCALE GENOMIC DNA]</scope>
    <source>
        <strain evidence="2">DSM 19095 / LMG 27888 / CFBP 6595 / CHA0</strain>
    </source>
</reference>
<organism evidence="1 2">
    <name type="scientific">Pseudomonas protegens (strain DSM 19095 / LMG 27888 / CFBP 6595 / CHA0)</name>
    <dbReference type="NCBI Taxonomy" id="1124983"/>
    <lineage>
        <taxon>Bacteria</taxon>
        <taxon>Pseudomonadati</taxon>
        <taxon>Pseudomonadota</taxon>
        <taxon>Gammaproteobacteria</taxon>
        <taxon>Pseudomonadales</taxon>
        <taxon>Pseudomonadaceae</taxon>
        <taxon>Pseudomonas</taxon>
    </lineage>
</organism>
<dbReference type="KEGG" id="pprc:PFLCHA0_c30990"/>
<name>A0A2C9EMP7_PSEPH</name>
<evidence type="ECO:0000313" key="1">
    <source>
        <dbReference type="EMBL" id="AGL84869.1"/>
    </source>
</evidence>
<proteinExistence type="predicted"/>
<evidence type="ECO:0000313" key="2">
    <source>
        <dbReference type="Proteomes" id="UP000013940"/>
    </source>
</evidence>
<dbReference type="HOGENOM" id="CLU_2370637_0_0_6"/>
<sequence length="95" mass="9817">MSSSAEEEGGLITALNDRSDKSSITLKPILFCTALKTFGRRQPPLGKDLSGLAGKNRENCVLVCCVVGLAGRKTAQNGGEALAKRASPGGVGQNE</sequence>
<dbReference type="GeneID" id="57476092"/>
<dbReference type="AlphaFoldDB" id="A0A2C9EMP7"/>